<evidence type="ECO:0000313" key="2">
    <source>
        <dbReference type="Proteomes" id="UP000199048"/>
    </source>
</evidence>
<evidence type="ECO:0000313" key="1">
    <source>
        <dbReference type="EMBL" id="SFM91428.1"/>
    </source>
</evidence>
<dbReference type="STRING" id="582667.SAMN05192568_107514"/>
<keyword evidence="2" id="KW-1185">Reference proteome</keyword>
<proteinExistence type="predicted"/>
<protein>
    <submittedName>
        <fullName evidence="1">Uncharacterized protein</fullName>
    </submittedName>
</protein>
<dbReference type="Proteomes" id="UP000199048">
    <property type="component" value="Unassembled WGS sequence"/>
</dbReference>
<accession>A0A1I4UR82</accession>
<dbReference type="EMBL" id="FOTK01000075">
    <property type="protein sequence ID" value="SFM91428.1"/>
    <property type="molecule type" value="Genomic_DNA"/>
</dbReference>
<reference evidence="2" key="1">
    <citation type="submission" date="2016-10" db="EMBL/GenBank/DDBJ databases">
        <authorList>
            <person name="Varghese N."/>
            <person name="Submissions S."/>
        </authorList>
    </citation>
    <scope>NUCLEOTIDE SEQUENCE [LARGE SCALE GENOMIC DNA]</scope>
    <source>
        <strain evidence="2">BL36</strain>
    </source>
</reference>
<organism evidence="1 2">
    <name type="scientific">Methylobacterium pseudosasicola</name>
    <dbReference type="NCBI Taxonomy" id="582667"/>
    <lineage>
        <taxon>Bacteria</taxon>
        <taxon>Pseudomonadati</taxon>
        <taxon>Pseudomonadota</taxon>
        <taxon>Alphaproteobacteria</taxon>
        <taxon>Hyphomicrobiales</taxon>
        <taxon>Methylobacteriaceae</taxon>
        <taxon>Methylobacterium</taxon>
    </lineage>
</organism>
<name>A0A1I4UR82_9HYPH</name>
<dbReference type="AlphaFoldDB" id="A0A1I4UR82"/>
<sequence>MPAARDLTLDEHGVKRAGHYVVTCGVAPAGGIFIVADMFTRLDAEAADHLAALLREHAHNERVVETARLVCAEATR</sequence>
<dbReference type="RefSeq" id="WP_092047069.1">
    <property type="nucleotide sequence ID" value="NZ_FOTK01000075.1"/>
</dbReference>
<gene>
    <name evidence="1" type="ORF">SAMN05192568_107514</name>
</gene>